<proteinExistence type="predicted"/>
<protein>
    <submittedName>
        <fullName evidence="9">Accessory gene regulator B family protein</fullName>
    </submittedName>
</protein>
<evidence type="ECO:0000256" key="7">
    <source>
        <dbReference type="ARBA" id="ARBA00023136"/>
    </source>
</evidence>
<accession>A0ABS7BZS0</accession>
<keyword evidence="1" id="KW-1003">Cell membrane</keyword>
<comment type="caution">
    <text evidence="9">The sequence shown here is derived from an EMBL/GenBank/DDBJ whole genome shotgun (WGS) entry which is preliminary data.</text>
</comment>
<evidence type="ECO:0000313" key="9">
    <source>
        <dbReference type="EMBL" id="MBW7454129.1"/>
    </source>
</evidence>
<feature type="transmembrane region" description="Helical" evidence="8">
    <location>
        <begin position="137"/>
        <end position="166"/>
    </location>
</feature>
<name>A0ABS7BZS0_9BACL</name>
<dbReference type="InterPro" id="IPR006741">
    <property type="entry name" value="AgrB"/>
</dbReference>
<dbReference type="Pfam" id="PF04647">
    <property type="entry name" value="AgrB"/>
    <property type="match status" value="1"/>
</dbReference>
<reference evidence="9 10" key="1">
    <citation type="submission" date="2021-07" db="EMBL/GenBank/DDBJ databases">
        <title>Paenibacillus radiodurans sp. nov., isolated from the southeastern edge of Tengger Desert.</title>
        <authorList>
            <person name="Zhang G."/>
        </authorList>
    </citation>
    <scope>NUCLEOTIDE SEQUENCE [LARGE SCALE GENOMIC DNA]</scope>
    <source>
        <strain evidence="9 10">CCM 7311</strain>
    </source>
</reference>
<dbReference type="RefSeq" id="WP_210045618.1">
    <property type="nucleotide sequence ID" value="NZ_JBHLVU010000018.1"/>
</dbReference>
<keyword evidence="6 8" id="KW-1133">Transmembrane helix</keyword>
<sequence>MQTLAFRLAAGLKRRAPDHPSSVEELQFSIEALFNTFGTLIAALILSLMTGKTQETIYAMLAFAVLRAVSGGIHLKHSWTCLVSTSIAANIVGFSSISNLTVYCLTIVCILLAILYAPSRIEQQTRIPSKYFPLLRWISVLIVCSNFYFQSSIVAISFLIQCILLIKWRGGDTKYENEIA</sequence>
<keyword evidence="4 8" id="KW-0812">Transmembrane</keyword>
<dbReference type="SMART" id="SM00793">
    <property type="entry name" value="AgrB"/>
    <property type="match status" value="1"/>
</dbReference>
<evidence type="ECO:0000256" key="6">
    <source>
        <dbReference type="ARBA" id="ARBA00022989"/>
    </source>
</evidence>
<evidence type="ECO:0000256" key="2">
    <source>
        <dbReference type="ARBA" id="ARBA00022654"/>
    </source>
</evidence>
<evidence type="ECO:0000256" key="1">
    <source>
        <dbReference type="ARBA" id="ARBA00022475"/>
    </source>
</evidence>
<keyword evidence="5" id="KW-0378">Hydrolase</keyword>
<evidence type="ECO:0000256" key="3">
    <source>
        <dbReference type="ARBA" id="ARBA00022670"/>
    </source>
</evidence>
<evidence type="ECO:0000256" key="8">
    <source>
        <dbReference type="SAM" id="Phobius"/>
    </source>
</evidence>
<gene>
    <name evidence="9" type="ORF">K0U00_08800</name>
</gene>
<organism evidence="9 10">
    <name type="scientific">Paenibacillus sepulcri</name>
    <dbReference type="NCBI Taxonomy" id="359917"/>
    <lineage>
        <taxon>Bacteria</taxon>
        <taxon>Bacillati</taxon>
        <taxon>Bacillota</taxon>
        <taxon>Bacilli</taxon>
        <taxon>Bacillales</taxon>
        <taxon>Paenibacillaceae</taxon>
        <taxon>Paenibacillus</taxon>
    </lineage>
</organism>
<evidence type="ECO:0000256" key="4">
    <source>
        <dbReference type="ARBA" id="ARBA00022692"/>
    </source>
</evidence>
<keyword evidence="2" id="KW-0673">Quorum sensing</keyword>
<keyword evidence="3" id="KW-0645">Protease</keyword>
<dbReference type="Proteomes" id="UP001519887">
    <property type="component" value="Unassembled WGS sequence"/>
</dbReference>
<feature type="transmembrane region" description="Helical" evidence="8">
    <location>
        <begin position="87"/>
        <end position="116"/>
    </location>
</feature>
<evidence type="ECO:0000313" key="10">
    <source>
        <dbReference type="Proteomes" id="UP001519887"/>
    </source>
</evidence>
<feature type="transmembrane region" description="Helical" evidence="8">
    <location>
        <begin position="32"/>
        <end position="50"/>
    </location>
</feature>
<dbReference type="EMBL" id="JAHZIK010000158">
    <property type="protein sequence ID" value="MBW7454129.1"/>
    <property type="molecule type" value="Genomic_DNA"/>
</dbReference>
<keyword evidence="7 8" id="KW-0472">Membrane</keyword>
<keyword evidence="10" id="KW-1185">Reference proteome</keyword>
<evidence type="ECO:0000256" key="5">
    <source>
        <dbReference type="ARBA" id="ARBA00022801"/>
    </source>
</evidence>